<dbReference type="Gene3D" id="3.10.180.10">
    <property type="entry name" value="2,3-Dihydroxybiphenyl 1,2-Dioxygenase, domain 1"/>
    <property type="match status" value="1"/>
</dbReference>
<evidence type="ECO:0000256" key="1">
    <source>
        <dbReference type="SAM" id="MobiDB-lite"/>
    </source>
</evidence>
<sequence length="144" mass="15081">MDALHTRLLVARFGDAFRFYDALLPALLGATRTRGGAEGPYASWDVDGQGVLALFDRTAMATVTASTTTPPGDGGPADPGGPGALDDRTMLVSRVPDVDAAYAACLSRGATPAGPPADRPEWGPTLRSAHVRDPEGNLWELQSY</sequence>
<organism evidence="3">
    <name type="scientific">Streptomyces sp. R33</name>
    <dbReference type="NCBI Taxonomy" id="3238629"/>
    <lineage>
        <taxon>Bacteria</taxon>
        <taxon>Bacillati</taxon>
        <taxon>Actinomycetota</taxon>
        <taxon>Actinomycetes</taxon>
        <taxon>Kitasatosporales</taxon>
        <taxon>Streptomycetaceae</taxon>
        <taxon>Streptomyces</taxon>
    </lineage>
</organism>
<dbReference type="InterPro" id="IPR004360">
    <property type="entry name" value="Glyas_Fos-R_dOase_dom"/>
</dbReference>
<feature type="domain" description="VOC" evidence="2">
    <location>
        <begin position="2"/>
        <end position="144"/>
    </location>
</feature>
<dbReference type="PROSITE" id="PS51819">
    <property type="entry name" value="VOC"/>
    <property type="match status" value="1"/>
</dbReference>
<feature type="compositionally biased region" description="Gly residues" evidence="1">
    <location>
        <begin position="72"/>
        <end position="83"/>
    </location>
</feature>
<name>A0AB39Y5A0_9ACTN</name>
<dbReference type="RefSeq" id="WP_369778078.1">
    <property type="nucleotide sequence ID" value="NZ_CP165727.1"/>
</dbReference>
<dbReference type="SUPFAM" id="SSF54593">
    <property type="entry name" value="Glyoxalase/Bleomycin resistance protein/Dihydroxybiphenyl dioxygenase"/>
    <property type="match status" value="1"/>
</dbReference>
<accession>A0AB39Y5A0</accession>
<dbReference type="InterPro" id="IPR037523">
    <property type="entry name" value="VOC_core"/>
</dbReference>
<dbReference type="AlphaFoldDB" id="A0AB39Y5A0"/>
<reference evidence="3" key="1">
    <citation type="submission" date="2024-08" db="EMBL/GenBank/DDBJ databases">
        <authorList>
            <person name="Yu S.T."/>
        </authorList>
    </citation>
    <scope>NUCLEOTIDE SEQUENCE</scope>
    <source>
        <strain evidence="3">R33</strain>
    </source>
</reference>
<feature type="region of interest" description="Disordered" evidence="1">
    <location>
        <begin position="64"/>
        <end position="88"/>
    </location>
</feature>
<gene>
    <name evidence="3" type="ORF">AB5J51_18040</name>
</gene>
<feature type="region of interest" description="Disordered" evidence="1">
    <location>
        <begin position="108"/>
        <end position="144"/>
    </location>
</feature>
<dbReference type="InterPro" id="IPR029068">
    <property type="entry name" value="Glyas_Bleomycin-R_OHBP_Dase"/>
</dbReference>
<protein>
    <submittedName>
        <fullName evidence="3">VOC family protein</fullName>
    </submittedName>
</protein>
<dbReference type="EMBL" id="CP165727">
    <property type="protein sequence ID" value="XDV64704.1"/>
    <property type="molecule type" value="Genomic_DNA"/>
</dbReference>
<evidence type="ECO:0000313" key="3">
    <source>
        <dbReference type="EMBL" id="XDV64704.1"/>
    </source>
</evidence>
<dbReference type="Pfam" id="PF00903">
    <property type="entry name" value="Glyoxalase"/>
    <property type="match status" value="1"/>
</dbReference>
<proteinExistence type="predicted"/>
<evidence type="ECO:0000259" key="2">
    <source>
        <dbReference type="PROSITE" id="PS51819"/>
    </source>
</evidence>